<dbReference type="SUPFAM" id="SSF103473">
    <property type="entry name" value="MFS general substrate transporter"/>
    <property type="match status" value="1"/>
</dbReference>
<feature type="transmembrane region" description="Helical" evidence="6">
    <location>
        <begin position="144"/>
        <end position="161"/>
    </location>
</feature>
<evidence type="ECO:0000256" key="6">
    <source>
        <dbReference type="SAM" id="Phobius"/>
    </source>
</evidence>
<evidence type="ECO:0000256" key="5">
    <source>
        <dbReference type="ARBA" id="ARBA00023136"/>
    </source>
</evidence>
<feature type="transmembrane region" description="Helical" evidence="6">
    <location>
        <begin position="353"/>
        <end position="374"/>
    </location>
</feature>
<dbReference type="RefSeq" id="WP_096829864.1">
    <property type="nucleotide sequence ID" value="NZ_NXIB02000155.1"/>
</dbReference>
<feature type="transmembrane region" description="Helical" evidence="6">
    <location>
        <begin position="97"/>
        <end position="123"/>
    </location>
</feature>
<protein>
    <submittedName>
        <fullName evidence="7">MFS transporter</fullName>
    </submittedName>
</protein>
<dbReference type="Pfam" id="PF13000">
    <property type="entry name" value="Acatn"/>
    <property type="match status" value="1"/>
</dbReference>
<dbReference type="GO" id="GO:0035348">
    <property type="term" value="P:acetyl-CoA transmembrane transport"/>
    <property type="evidence" value="ECO:0007669"/>
    <property type="project" value="InterPro"/>
</dbReference>
<feature type="transmembrane region" description="Helical" evidence="6">
    <location>
        <begin position="7"/>
        <end position="30"/>
    </location>
</feature>
<comment type="subcellular location">
    <subcellularLocation>
        <location evidence="1">Membrane</location>
        <topology evidence="1">Multi-pass membrane protein</topology>
    </subcellularLocation>
</comment>
<dbReference type="GO" id="GO:0016020">
    <property type="term" value="C:membrane"/>
    <property type="evidence" value="ECO:0007669"/>
    <property type="project" value="UniProtKB-SubCell"/>
</dbReference>
<accession>A0A2G4EW71</accession>
<proteinExistence type="predicted"/>
<feature type="transmembrane region" description="Helical" evidence="6">
    <location>
        <begin position="386"/>
        <end position="407"/>
    </location>
</feature>
<dbReference type="InterPro" id="IPR024371">
    <property type="entry name" value="AcetylCoA_trans_1-like"/>
</dbReference>
<name>A0A2G4EW71_9CYAN</name>
<feature type="transmembrane region" description="Helical" evidence="6">
    <location>
        <begin position="42"/>
        <end position="60"/>
    </location>
</feature>
<sequence length="454" mass="50179">MEKKHNAGLWVSILYFAQGLPYTVVNLMSVIFLKGMGTSNELIGLTSLLSFPWVLKGLWGPVVDMYSTKRKWILNTEIICAFLFASLAFGVLMPQAIIISVVILTAIAFVSATHDIAIDGFYLNTLNKDQQALFVGVRNTAYRGAVILGSGVLVFFAGKLAEEHLVTGTGSDTKIYQDIPLSFFGSSFNVSALQYGWATAFGICAIIFVLIYLFQRWYLPYPKSHDIEVGAPRKTISFIESFRTYFQQDKIGWIVAYVLIFRLGDALTFKMAPPFLMDKIEKGGLAVSTSDMGLLSGTLGVMFLLVGGLLGGYLIAKQGLKKWMWPTAILQNSTNVLYWMLAINQPGIEWAYVVNSIEQFTYGLGVAAYTVFLMRTVRPEYEASHYAITTAFMAAGVLIPGVFSGYLQASLGYQNYFLMSALAVIPGMMTIFFLPLEDEPKLASMPRPGLDDPD</sequence>
<dbReference type="InterPro" id="IPR004752">
    <property type="entry name" value="AmpG_permease/AT-1"/>
</dbReference>
<evidence type="ECO:0000256" key="4">
    <source>
        <dbReference type="ARBA" id="ARBA00022989"/>
    </source>
</evidence>
<keyword evidence="8" id="KW-1185">Reference proteome</keyword>
<feature type="transmembrane region" description="Helical" evidence="6">
    <location>
        <begin position="413"/>
        <end position="436"/>
    </location>
</feature>
<feature type="transmembrane region" description="Helical" evidence="6">
    <location>
        <begin position="195"/>
        <end position="214"/>
    </location>
</feature>
<keyword evidence="4 6" id="KW-1133">Transmembrane helix</keyword>
<comment type="caution">
    <text evidence="7">The sequence shown here is derived from an EMBL/GenBank/DDBJ whole genome shotgun (WGS) entry which is preliminary data.</text>
</comment>
<dbReference type="OrthoDB" id="9787815at2"/>
<dbReference type="PANTHER" id="PTHR12778">
    <property type="entry name" value="SOLUTE CARRIER FAMILY 33 ACETYL-COA TRANSPORTER -RELATED"/>
    <property type="match status" value="1"/>
</dbReference>
<reference evidence="7" key="1">
    <citation type="submission" date="2017-10" db="EMBL/GenBank/DDBJ databases">
        <title>Draft genome sequence of the planktic cyanobacteria Tychonema bourrellyi isolated from alpine lentic freshwater.</title>
        <authorList>
            <person name="Tett A."/>
            <person name="Armanini F."/>
            <person name="Asnicar F."/>
            <person name="Boscaini A."/>
            <person name="Pasolli E."/>
            <person name="Zolfo M."/>
            <person name="Donati C."/>
            <person name="Salmaso N."/>
            <person name="Segata N."/>
        </authorList>
    </citation>
    <scope>NUCLEOTIDE SEQUENCE</scope>
    <source>
        <strain evidence="7">FEM_GT703</strain>
    </source>
</reference>
<feature type="transmembrane region" description="Helical" evidence="6">
    <location>
        <begin position="251"/>
        <end position="272"/>
    </location>
</feature>
<feature type="transmembrane region" description="Helical" evidence="6">
    <location>
        <begin position="292"/>
        <end position="316"/>
    </location>
</feature>
<dbReference type="GO" id="GO:0008521">
    <property type="term" value="F:acetyl-CoA transmembrane transporter activity"/>
    <property type="evidence" value="ECO:0007669"/>
    <property type="project" value="InterPro"/>
</dbReference>
<keyword evidence="3 6" id="KW-0812">Transmembrane</keyword>
<dbReference type="EMBL" id="NXIB02000155">
    <property type="protein sequence ID" value="PHX53785.1"/>
    <property type="molecule type" value="Genomic_DNA"/>
</dbReference>
<feature type="transmembrane region" description="Helical" evidence="6">
    <location>
        <begin position="72"/>
        <end position="91"/>
    </location>
</feature>
<dbReference type="PANTHER" id="PTHR12778:SF10">
    <property type="entry name" value="MAJOR FACILITATOR SUPERFAMILY DOMAIN-CONTAINING PROTEIN 3"/>
    <property type="match status" value="1"/>
</dbReference>
<dbReference type="AlphaFoldDB" id="A0A2G4EW71"/>
<dbReference type="Proteomes" id="UP000226442">
    <property type="component" value="Unassembled WGS sequence"/>
</dbReference>
<organism evidence="7 8">
    <name type="scientific">Tychonema bourrellyi FEM_GT703</name>
    <dbReference type="NCBI Taxonomy" id="2040638"/>
    <lineage>
        <taxon>Bacteria</taxon>
        <taxon>Bacillati</taxon>
        <taxon>Cyanobacteriota</taxon>
        <taxon>Cyanophyceae</taxon>
        <taxon>Oscillatoriophycideae</taxon>
        <taxon>Oscillatoriales</taxon>
        <taxon>Microcoleaceae</taxon>
        <taxon>Tychonema</taxon>
    </lineage>
</organism>
<evidence type="ECO:0000256" key="1">
    <source>
        <dbReference type="ARBA" id="ARBA00004141"/>
    </source>
</evidence>
<dbReference type="Gene3D" id="1.20.1250.20">
    <property type="entry name" value="MFS general substrate transporter like domains"/>
    <property type="match status" value="1"/>
</dbReference>
<gene>
    <name evidence="7" type="ORF">CP500_019620</name>
</gene>
<evidence type="ECO:0000256" key="3">
    <source>
        <dbReference type="ARBA" id="ARBA00022692"/>
    </source>
</evidence>
<keyword evidence="2" id="KW-0813">Transport</keyword>
<evidence type="ECO:0000313" key="8">
    <source>
        <dbReference type="Proteomes" id="UP000226442"/>
    </source>
</evidence>
<dbReference type="InterPro" id="IPR036259">
    <property type="entry name" value="MFS_trans_sf"/>
</dbReference>
<keyword evidence="5 6" id="KW-0472">Membrane</keyword>
<evidence type="ECO:0000313" key="7">
    <source>
        <dbReference type="EMBL" id="PHX53785.1"/>
    </source>
</evidence>
<evidence type="ECO:0000256" key="2">
    <source>
        <dbReference type="ARBA" id="ARBA00022448"/>
    </source>
</evidence>